<dbReference type="GO" id="GO:0005737">
    <property type="term" value="C:cytoplasm"/>
    <property type="evidence" value="ECO:0007669"/>
    <property type="project" value="UniProtKB-SubCell"/>
</dbReference>
<dbReference type="InterPro" id="IPR011029">
    <property type="entry name" value="DEATH-like_dom_sf"/>
</dbReference>
<sequence>MAIVPELLLGSFQDLDSDELKKFQWYLKGHVLDGFHSISKSQLENANRQGTVDKMVESYSNEGAVRMTLEILRKMGLNNLSENLEKNYRAAISRKRVWKQAERDELNEEVPSCSYEMSSLSDGKRGRLMSMTSRLGEELEYLDKKTQAEWDELISNSSGMLAPSRVGHNQLEITRLKEKQKELIMKETHLVECMIVFFLQRLNEAKLQQFQWHLTKGKLEDFDPIPKDQLKKGDTKDTVDKMVDKYSPDGAVRITVKILRKIKLNDLADELENNYREAEGAKGHVNGESRFLHSNSGHLSPPHHQSSEWMPPI</sequence>
<keyword evidence="7" id="KW-1185">Reference proteome</keyword>
<evidence type="ECO:0000256" key="1">
    <source>
        <dbReference type="ARBA" id="ARBA00004496"/>
    </source>
</evidence>
<dbReference type="Pfam" id="PF02758">
    <property type="entry name" value="PYRIN"/>
    <property type="match status" value="2"/>
</dbReference>
<feature type="domain" description="Pyrin" evidence="5">
    <location>
        <begin position="1"/>
        <end position="90"/>
    </location>
</feature>
<dbReference type="Proteomes" id="UP001356427">
    <property type="component" value="Unassembled WGS sequence"/>
</dbReference>
<evidence type="ECO:0000259" key="5">
    <source>
        <dbReference type="PROSITE" id="PS50824"/>
    </source>
</evidence>
<name>A0AAN8QR49_9TELE</name>
<evidence type="ECO:0000256" key="3">
    <source>
        <dbReference type="ARBA" id="ARBA00022737"/>
    </source>
</evidence>
<dbReference type="InterPro" id="IPR004020">
    <property type="entry name" value="DAPIN"/>
</dbReference>
<evidence type="ECO:0000256" key="2">
    <source>
        <dbReference type="ARBA" id="ARBA00022490"/>
    </source>
</evidence>
<feature type="compositionally biased region" description="Polar residues" evidence="4">
    <location>
        <begin position="292"/>
        <end position="313"/>
    </location>
</feature>
<dbReference type="Gene3D" id="1.10.533.10">
    <property type="entry name" value="Death Domain, Fas"/>
    <property type="match status" value="2"/>
</dbReference>
<dbReference type="AlphaFoldDB" id="A0AAN8QR49"/>
<dbReference type="PANTHER" id="PTHR45690:SF19">
    <property type="entry name" value="NACHT, LRR AND PYD DOMAINS-CONTAINING PROTEIN 3"/>
    <property type="match status" value="1"/>
</dbReference>
<dbReference type="CDD" id="cd08321">
    <property type="entry name" value="Pyrin_ASC-like"/>
    <property type="match status" value="2"/>
</dbReference>
<dbReference type="PANTHER" id="PTHR45690">
    <property type="entry name" value="NACHT, LRR AND PYD DOMAINS-CONTAINING PROTEIN 12"/>
    <property type="match status" value="1"/>
</dbReference>
<evidence type="ECO:0000256" key="4">
    <source>
        <dbReference type="SAM" id="MobiDB-lite"/>
    </source>
</evidence>
<protein>
    <recommendedName>
        <fullName evidence="5">Pyrin domain-containing protein</fullName>
    </recommendedName>
</protein>
<accession>A0AAN8QR49</accession>
<evidence type="ECO:0000313" key="6">
    <source>
        <dbReference type="EMBL" id="KAK6298717.1"/>
    </source>
</evidence>
<dbReference type="EMBL" id="JAGTTL010000029">
    <property type="protein sequence ID" value="KAK6298717.1"/>
    <property type="molecule type" value="Genomic_DNA"/>
</dbReference>
<keyword evidence="3" id="KW-0677">Repeat</keyword>
<evidence type="ECO:0000313" key="7">
    <source>
        <dbReference type="Proteomes" id="UP001356427"/>
    </source>
</evidence>
<comment type="caution">
    <text evidence="6">The sequence shown here is derived from an EMBL/GenBank/DDBJ whole genome shotgun (WGS) entry which is preliminary data.</text>
</comment>
<dbReference type="SUPFAM" id="SSF47986">
    <property type="entry name" value="DEATH domain"/>
    <property type="match status" value="2"/>
</dbReference>
<dbReference type="SMART" id="SM01289">
    <property type="entry name" value="PYRIN"/>
    <property type="match status" value="2"/>
</dbReference>
<organism evidence="6 7">
    <name type="scientific">Coregonus suidteri</name>
    <dbReference type="NCBI Taxonomy" id="861788"/>
    <lineage>
        <taxon>Eukaryota</taxon>
        <taxon>Metazoa</taxon>
        <taxon>Chordata</taxon>
        <taxon>Craniata</taxon>
        <taxon>Vertebrata</taxon>
        <taxon>Euteleostomi</taxon>
        <taxon>Actinopterygii</taxon>
        <taxon>Neopterygii</taxon>
        <taxon>Teleostei</taxon>
        <taxon>Protacanthopterygii</taxon>
        <taxon>Salmoniformes</taxon>
        <taxon>Salmonidae</taxon>
        <taxon>Coregoninae</taxon>
        <taxon>Coregonus</taxon>
    </lineage>
</organism>
<dbReference type="InterPro" id="IPR050637">
    <property type="entry name" value="NLRP_innate_immun_reg"/>
</dbReference>
<proteinExistence type="predicted"/>
<gene>
    <name evidence="6" type="ORF">J4Q44_G00302270</name>
</gene>
<feature type="domain" description="Pyrin" evidence="5">
    <location>
        <begin position="185"/>
        <end position="277"/>
    </location>
</feature>
<reference evidence="6 7" key="1">
    <citation type="submission" date="2021-04" db="EMBL/GenBank/DDBJ databases">
        <authorList>
            <person name="De Guttry C."/>
            <person name="Zahm M."/>
            <person name="Klopp C."/>
            <person name="Cabau C."/>
            <person name="Louis A."/>
            <person name="Berthelot C."/>
            <person name="Parey E."/>
            <person name="Roest Crollius H."/>
            <person name="Montfort J."/>
            <person name="Robinson-Rechavi M."/>
            <person name="Bucao C."/>
            <person name="Bouchez O."/>
            <person name="Gislard M."/>
            <person name="Lluch J."/>
            <person name="Milhes M."/>
            <person name="Lampietro C."/>
            <person name="Lopez Roques C."/>
            <person name="Donnadieu C."/>
            <person name="Braasch I."/>
            <person name="Desvignes T."/>
            <person name="Postlethwait J."/>
            <person name="Bobe J."/>
            <person name="Wedekind C."/>
            <person name="Guiguen Y."/>
        </authorList>
    </citation>
    <scope>NUCLEOTIDE SEQUENCE [LARGE SCALE GENOMIC DNA]</scope>
    <source>
        <strain evidence="6">Cs_M1</strain>
        <tissue evidence="6">Blood</tissue>
    </source>
</reference>
<comment type="subcellular location">
    <subcellularLocation>
        <location evidence="1">Cytoplasm</location>
    </subcellularLocation>
</comment>
<feature type="region of interest" description="Disordered" evidence="4">
    <location>
        <begin position="287"/>
        <end position="313"/>
    </location>
</feature>
<keyword evidence="2" id="KW-0963">Cytoplasm</keyword>
<dbReference type="PROSITE" id="PS50824">
    <property type="entry name" value="DAPIN"/>
    <property type="match status" value="2"/>
</dbReference>